<dbReference type="PROSITE" id="PS51007">
    <property type="entry name" value="CYTC"/>
    <property type="match status" value="1"/>
</dbReference>
<dbReference type="GO" id="GO:0020037">
    <property type="term" value="F:heme binding"/>
    <property type="evidence" value="ECO:0007669"/>
    <property type="project" value="InterPro"/>
</dbReference>
<evidence type="ECO:0000256" key="1">
    <source>
        <dbReference type="ARBA" id="ARBA00022617"/>
    </source>
</evidence>
<feature type="domain" description="Cytochrome c" evidence="6">
    <location>
        <begin position="98"/>
        <end position="182"/>
    </location>
</feature>
<feature type="chain" id="PRO_5035288034" evidence="5">
    <location>
        <begin position="21"/>
        <end position="206"/>
    </location>
</feature>
<keyword evidence="1 4" id="KW-0349">Heme</keyword>
<proteinExistence type="predicted"/>
<keyword evidence="8" id="KW-1185">Reference proteome</keyword>
<evidence type="ECO:0000256" key="4">
    <source>
        <dbReference type="PROSITE-ProRule" id="PRU00433"/>
    </source>
</evidence>
<dbReference type="InterPro" id="IPR036909">
    <property type="entry name" value="Cyt_c-like_dom_sf"/>
</dbReference>
<dbReference type="PANTHER" id="PTHR40394:SF2">
    <property type="entry name" value="QUINOL:CYTOCHROME C OXIDOREDUCTASE MEMBRANE PROTEIN"/>
    <property type="match status" value="1"/>
</dbReference>
<accession>A0A8J7RI67</accession>
<evidence type="ECO:0000256" key="5">
    <source>
        <dbReference type="SAM" id="SignalP"/>
    </source>
</evidence>
<dbReference type="Proteomes" id="UP000673975">
    <property type="component" value="Unassembled WGS sequence"/>
</dbReference>
<dbReference type="Gene3D" id="1.10.760.10">
    <property type="entry name" value="Cytochrome c-like domain"/>
    <property type="match status" value="1"/>
</dbReference>
<keyword evidence="3 4" id="KW-0408">Iron</keyword>
<dbReference type="Pfam" id="PF13442">
    <property type="entry name" value="Cytochrome_CBB3"/>
    <property type="match status" value="1"/>
</dbReference>
<dbReference type="AlphaFoldDB" id="A0A8J7RI67"/>
<comment type="caution">
    <text evidence="7">The sequence shown here is derived from an EMBL/GenBank/DDBJ whole genome shotgun (WGS) entry which is preliminary data.</text>
</comment>
<keyword evidence="2 4" id="KW-0479">Metal-binding</keyword>
<dbReference type="PROSITE" id="PS51257">
    <property type="entry name" value="PROKAR_LIPOPROTEIN"/>
    <property type="match status" value="1"/>
</dbReference>
<dbReference type="GO" id="GO:0046872">
    <property type="term" value="F:metal ion binding"/>
    <property type="evidence" value="ECO:0007669"/>
    <property type="project" value="UniProtKB-KW"/>
</dbReference>
<evidence type="ECO:0000259" key="6">
    <source>
        <dbReference type="PROSITE" id="PS51007"/>
    </source>
</evidence>
<evidence type="ECO:0000313" key="7">
    <source>
        <dbReference type="EMBL" id="MBP3191070.1"/>
    </source>
</evidence>
<evidence type="ECO:0000313" key="8">
    <source>
        <dbReference type="Proteomes" id="UP000673975"/>
    </source>
</evidence>
<keyword evidence="5" id="KW-0732">Signal</keyword>
<dbReference type="RefSeq" id="WP_210509309.1">
    <property type="nucleotide sequence ID" value="NZ_JAFIDN010000001.1"/>
</dbReference>
<feature type="signal peptide" evidence="5">
    <location>
        <begin position="1"/>
        <end position="20"/>
    </location>
</feature>
<dbReference type="InterPro" id="IPR009056">
    <property type="entry name" value="Cyt_c-like_dom"/>
</dbReference>
<evidence type="ECO:0000256" key="2">
    <source>
        <dbReference type="ARBA" id="ARBA00022723"/>
    </source>
</evidence>
<gene>
    <name evidence="7" type="ORF">NATSA_00190</name>
</gene>
<dbReference type="EMBL" id="JAFIDN010000001">
    <property type="protein sequence ID" value="MBP3191070.1"/>
    <property type="molecule type" value="Genomic_DNA"/>
</dbReference>
<name>A0A8J7RI67_9BACT</name>
<dbReference type="PANTHER" id="PTHR40394">
    <property type="entry name" value="LIPOPROTEIN-RELATED"/>
    <property type="match status" value="1"/>
</dbReference>
<reference evidence="7" key="1">
    <citation type="submission" date="2021-02" db="EMBL/GenBank/DDBJ databases">
        <title>Natronogracilivirga saccharolytica gen. nov. sp. nov. a new anaerobic, haloalkiliphilic carbohydrate-fermenting bacterium from soda lake and proposing of Cyclonatronumiaceae fam. nov. in the phylum Balneolaeota.</title>
        <authorList>
            <person name="Zhilina T.N."/>
            <person name="Sorokin D.Y."/>
            <person name="Zavarzina D.G."/>
            <person name="Toshchakov S.V."/>
            <person name="Kublanov I.V."/>
        </authorList>
    </citation>
    <scope>NUCLEOTIDE SEQUENCE</scope>
    <source>
        <strain evidence="7">Z-1702</strain>
    </source>
</reference>
<sequence length="206" mass="23114">MKNISTNILYLLFLTALLGACRGQPSDKPPIHTQYNMYWQERFNTQQENPFFADGRSARMPVEGTVARGLLEDDPAYYQGINDDGSYVDTMPVDITRSFLMRGQHKYDVYCAVCHGGVGDGGGPVSDYGYVAASLLSDNTRDMPDGEIYSAIYNGVRTMNSYRHQIKVEDRWAIVAYVRALQLSQDAGEEELRDLGIDPAQFTEND</sequence>
<protein>
    <submittedName>
        <fullName evidence="7">Cytochrome c</fullName>
    </submittedName>
</protein>
<evidence type="ECO:0000256" key="3">
    <source>
        <dbReference type="ARBA" id="ARBA00023004"/>
    </source>
</evidence>
<organism evidence="7 8">
    <name type="scientific">Natronogracilivirga saccharolytica</name>
    <dbReference type="NCBI Taxonomy" id="2812953"/>
    <lineage>
        <taxon>Bacteria</taxon>
        <taxon>Pseudomonadati</taxon>
        <taxon>Balneolota</taxon>
        <taxon>Balneolia</taxon>
        <taxon>Balneolales</taxon>
        <taxon>Cyclonatronaceae</taxon>
        <taxon>Natronogracilivirga</taxon>
    </lineage>
</organism>
<dbReference type="SUPFAM" id="SSF46626">
    <property type="entry name" value="Cytochrome c"/>
    <property type="match status" value="1"/>
</dbReference>
<dbReference type="GO" id="GO:0009055">
    <property type="term" value="F:electron transfer activity"/>
    <property type="evidence" value="ECO:0007669"/>
    <property type="project" value="InterPro"/>
</dbReference>